<keyword evidence="1" id="KW-0812">Transmembrane</keyword>
<dbReference type="EMBL" id="HACA01026979">
    <property type="protein sequence ID" value="CDW44340.1"/>
    <property type="molecule type" value="Transcribed_RNA"/>
</dbReference>
<keyword evidence="1" id="KW-0472">Membrane</keyword>
<keyword evidence="1" id="KW-1133">Transmembrane helix</keyword>
<proteinExistence type="predicted"/>
<organism evidence="2">
    <name type="scientific">Lepeophtheirus salmonis</name>
    <name type="common">Salmon louse</name>
    <name type="synonym">Caligus salmonis</name>
    <dbReference type="NCBI Taxonomy" id="72036"/>
    <lineage>
        <taxon>Eukaryota</taxon>
        <taxon>Metazoa</taxon>
        <taxon>Ecdysozoa</taxon>
        <taxon>Arthropoda</taxon>
        <taxon>Crustacea</taxon>
        <taxon>Multicrustacea</taxon>
        <taxon>Hexanauplia</taxon>
        <taxon>Copepoda</taxon>
        <taxon>Siphonostomatoida</taxon>
        <taxon>Caligidae</taxon>
        <taxon>Lepeophtheirus</taxon>
    </lineage>
</organism>
<reference evidence="2" key="1">
    <citation type="submission" date="2014-05" db="EMBL/GenBank/DDBJ databases">
        <authorList>
            <person name="Chronopoulou M."/>
        </authorList>
    </citation>
    <scope>NUCLEOTIDE SEQUENCE</scope>
    <source>
        <tissue evidence="2">Whole organism</tissue>
    </source>
</reference>
<name>A0A0K2V253_LEPSM</name>
<sequence length="118" mass="14335">MDQKYLKFLAHFLKQLFQNTLLHSTISYVVHTFNHNFLCHFWRQSFVVRTYIPRKIIVSEEAIYEFLQIDWIGCCWKRLTKYKKIFLYQVFSLKCFFNFAGASLELLNLAEQIMHRGQ</sequence>
<feature type="transmembrane region" description="Helical" evidence="1">
    <location>
        <begin position="85"/>
        <end position="104"/>
    </location>
</feature>
<protein>
    <submittedName>
        <fullName evidence="2">Uncharacterized protein</fullName>
    </submittedName>
</protein>
<dbReference type="EMBL" id="HACA01026978">
    <property type="protein sequence ID" value="CDW44339.1"/>
    <property type="molecule type" value="Transcribed_RNA"/>
</dbReference>
<evidence type="ECO:0000313" key="2">
    <source>
        <dbReference type="EMBL" id="CDW44340.1"/>
    </source>
</evidence>
<accession>A0A0K2V253</accession>
<evidence type="ECO:0000256" key="1">
    <source>
        <dbReference type="SAM" id="Phobius"/>
    </source>
</evidence>
<dbReference type="AlphaFoldDB" id="A0A0K2V253"/>